<dbReference type="EC" id="3.4.15.6" evidence="4"/>
<dbReference type="NCBIfam" id="TIGR02069">
    <property type="entry name" value="cyanophycinase"/>
    <property type="match status" value="1"/>
</dbReference>
<proteinExistence type="inferred from homology"/>
<feature type="compositionally biased region" description="Basic and acidic residues" evidence="10">
    <location>
        <begin position="29"/>
        <end position="40"/>
    </location>
</feature>
<evidence type="ECO:0000256" key="6">
    <source>
        <dbReference type="ARBA" id="ARBA00022670"/>
    </source>
</evidence>
<dbReference type="AlphaFoldDB" id="A0A1I2XRN3"/>
<keyword evidence="8" id="KW-0720">Serine protease</keyword>
<feature type="active site" description="Charge relay system" evidence="9">
    <location>
        <position position="230"/>
    </location>
</feature>
<comment type="function">
    <text evidence="2">Exopeptidase that catalyzes the hydrolytic cleavage of multi-L-arginyl-poly-L-aspartic acid (cyanophycin; a water-insoluble reserve polymer) into aspartate-arginine dipeptides.</text>
</comment>
<dbReference type="PANTHER" id="PTHR36175:SF1">
    <property type="entry name" value="CYANOPHYCINASE"/>
    <property type="match status" value="1"/>
</dbReference>
<name>A0A1I2XRN3_9BACT</name>
<dbReference type="PIRSF" id="PIRSF032067">
    <property type="entry name" value="Cyanophycinase"/>
    <property type="match status" value="1"/>
</dbReference>
<feature type="compositionally biased region" description="Basic and acidic residues" evidence="10">
    <location>
        <begin position="1"/>
        <end position="17"/>
    </location>
</feature>
<sequence>MAKRNVTEQHKNKKEAPLPKGRLLAIGGKESKGGGEELKPEQSTNVDFESEEILKYFINALKGSNPTVAVLPTASNLPEEIGKEYTRLFKELGVENVEVLDIRTREDAQDPKNYEIIQKAAGIYFTGGDQLRLTSILGGTRLLQLMKERYTYEEIIIAGTSAGATALSTPMIYEADTHGGFLKGDVRITTGLEFLKNVAIDTHFIERGRLVRMAQCIVTNPGCIGLGLEEDTAVCVSEGRELQVLGSGLVTIIDGMGMSKTNIYDIGTGEPFSARNLCVHLLSPGEKYRIPTWDELHV</sequence>
<comment type="catalytic activity">
    <reaction evidence="1">
        <text>[L-4-(L-arginin-2-N-yl)aspartate](n) + H2O = [L-4-(L-arginin-2-N-yl)aspartate](n-1) + L-4-(L-arginin-2-N-yl)aspartate</text>
        <dbReference type="Rhea" id="RHEA:12845"/>
        <dbReference type="Rhea" id="RHEA-COMP:13728"/>
        <dbReference type="Rhea" id="RHEA-COMP:13734"/>
        <dbReference type="ChEBI" id="CHEBI:15377"/>
        <dbReference type="ChEBI" id="CHEBI:137986"/>
        <dbReference type="ChEBI" id="CHEBI:137991"/>
        <dbReference type="EC" id="3.4.15.6"/>
    </reaction>
</comment>
<evidence type="ECO:0000256" key="9">
    <source>
        <dbReference type="PIRSR" id="PIRSR032067-1"/>
    </source>
</evidence>
<dbReference type="Pfam" id="PF03575">
    <property type="entry name" value="Peptidase_S51"/>
    <property type="match status" value="1"/>
</dbReference>
<protein>
    <recommendedName>
        <fullName evidence="5">Cyanophycinase</fullName>
        <ecNumber evidence="4">3.4.15.6</ecNumber>
    </recommendedName>
</protein>
<dbReference type="SUPFAM" id="SSF52317">
    <property type="entry name" value="Class I glutamine amidotransferase-like"/>
    <property type="match status" value="1"/>
</dbReference>
<dbReference type="GO" id="GO:0008241">
    <property type="term" value="F:peptidyl-dipeptidase activity"/>
    <property type="evidence" value="ECO:0007669"/>
    <property type="project" value="UniProtKB-EC"/>
</dbReference>
<dbReference type="InterPro" id="IPR029062">
    <property type="entry name" value="Class_I_gatase-like"/>
</dbReference>
<dbReference type="STRING" id="1436961.SAMN05421739_106205"/>
<dbReference type="Proteomes" id="UP000198724">
    <property type="component" value="Unassembled WGS sequence"/>
</dbReference>
<dbReference type="PANTHER" id="PTHR36175">
    <property type="entry name" value="CYANOPHYCINASE"/>
    <property type="match status" value="1"/>
</dbReference>
<feature type="active site" description="Charge relay system" evidence="9">
    <location>
        <position position="203"/>
    </location>
</feature>
<evidence type="ECO:0000313" key="12">
    <source>
        <dbReference type="Proteomes" id="UP000198724"/>
    </source>
</evidence>
<gene>
    <name evidence="11" type="ORF">SAMN05421739_106205</name>
</gene>
<dbReference type="GO" id="GO:0008236">
    <property type="term" value="F:serine-type peptidase activity"/>
    <property type="evidence" value="ECO:0007669"/>
    <property type="project" value="UniProtKB-KW"/>
</dbReference>
<keyword evidence="12" id="KW-1185">Reference proteome</keyword>
<evidence type="ECO:0000256" key="8">
    <source>
        <dbReference type="ARBA" id="ARBA00022825"/>
    </source>
</evidence>
<reference evidence="12" key="1">
    <citation type="submission" date="2016-10" db="EMBL/GenBank/DDBJ databases">
        <authorList>
            <person name="Varghese N."/>
            <person name="Submissions S."/>
        </authorList>
    </citation>
    <scope>NUCLEOTIDE SEQUENCE [LARGE SCALE GENOMIC DNA]</scope>
    <source>
        <strain evidence="12">LP51</strain>
    </source>
</reference>
<feature type="active site" description="Charge relay system" evidence="9">
    <location>
        <position position="161"/>
    </location>
</feature>
<keyword evidence="6" id="KW-0645">Protease</keyword>
<evidence type="ECO:0000256" key="3">
    <source>
        <dbReference type="ARBA" id="ARBA00006534"/>
    </source>
</evidence>
<dbReference type="EMBL" id="FOOT01000006">
    <property type="protein sequence ID" value="SFH16168.1"/>
    <property type="molecule type" value="Genomic_DNA"/>
</dbReference>
<comment type="similarity">
    <text evidence="3">Belongs to the peptidase S51 family.</text>
</comment>
<dbReference type="OrthoDB" id="4841110at2"/>
<evidence type="ECO:0000256" key="5">
    <source>
        <dbReference type="ARBA" id="ARBA00015719"/>
    </source>
</evidence>
<evidence type="ECO:0000256" key="2">
    <source>
        <dbReference type="ARBA" id="ARBA00002039"/>
    </source>
</evidence>
<feature type="region of interest" description="Disordered" evidence="10">
    <location>
        <begin position="1"/>
        <end position="45"/>
    </location>
</feature>
<dbReference type="Gene3D" id="3.40.50.880">
    <property type="match status" value="1"/>
</dbReference>
<keyword evidence="7" id="KW-0378">Hydrolase</keyword>
<dbReference type="InterPro" id="IPR005320">
    <property type="entry name" value="Peptidase_S51"/>
</dbReference>
<evidence type="ECO:0000256" key="7">
    <source>
        <dbReference type="ARBA" id="ARBA00022801"/>
    </source>
</evidence>
<dbReference type="RefSeq" id="WP_092104235.1">
    <property type="nucleotide sequence ID" value="NZ_FOOT01000006.1"/>
</dbReference>
<evidence type="ECO:0000256" key="10">
    <source>
        <dbReference type="SAM" id="MobiDB-lite"/>
    </source>
</evidence>
<dbReference type="GO" id="GO:0006508">
    <property type="term" value="P:proteolysis"/>
    <property type="evidence" value="ECO:0007669"/>
    <property type="project" value="UniProtKB-KW"/>
</dbReference>
<evidence type="ECO:0000256" key="1">
    <source>
        <dbReference type="ARBA" id="ARBA00001092"/>
    </source>
</evidence>
<dbReference type="CDD" id="cd03145">
    <property type="entry name" value="GAT1_cyanophycinase"/>
    <property type="match status" value="1"/>
</dbReference>
<organism evidence="11 12">
    <name type="scientific">Pontibacter chinhatensis</name>
    <dbReference type="NCBI Taxonomy" id="1436961"/>
    <lineage>
        <taxon>Bacteria</taxon>
        <taxon>Pseudomonadati</taxon>
        <taxon>Bacteroidota</taxon>
        <taxon>Cytophagia</taxon>
        <taxon>Cytophagales</taxon>
        <taxon>Hymenobacteraceae</taxon>
        <taxon>Pontibacter</taxon>
    </lineage>
</organism>
<dbReference type="InterPro" id="IPR011811">
    <property type="entry name" value="Peptidase_S51_cyanophycinase"/>
</dbReference>
<evidence type="ECO:0000313" key="11">
    <source>
        <dbReference type="EMBL" id="SFH16168.1"/>
    </source>
</evidence>
<evidence type="ECO:0000256" key="4">
    <source>
        <dbReference type="ARBA" id="ARBA00013115"/>
    </source>
</evidence>
<accession>A0A1I2XRN3</accession>